<organism evidence="5 6">
    <name type="scientific">Paenibacillus naphthalenovorans</name>
    <dbReference type="NCBI Taxonomy" id="162209"/>
    <lineage>
        <taxon>Bacteria</taxon>
        <taxon>Bacillati</taxon>
        <taxon>Bacillota</taxon>
        <taxon>Bacilli</taxon>
        <taxon>Bacillales</taxon>
        <taxon>Paenibacillaceae</taxon>
        <taxon>Paenibacillus</taxon>
    </lineage>
</organism>
<dbReference type="InterPro" id="IPR022770">
    <property type="entry name" value="IucA/IucC-like_C"/>
</dbReference>
<sequence>MLQQQTDATTSVRSVELAAKATMRALLNSYLREIGVIDPRAIKLGQRNPLPEPGEAVVIKLPSTGKTITGTLTYYSVIGQHAYGSAFNEVSSDGTLRKLDIHRLISLLLEELSHLEAFDKRGAHLNHMKARIENSLRKMSMYIEYEWNQRHSIADKKPDCVRSEQSLYFGHPFHPYPKCSEGFADEELAQYSPEMGASFQLSYFAVRKELVYEEWLDGEAQALPPAVMAHAQQQLGDKVSEYVLVPMHPWQANYVVRLPEVQELMNLSAIIRLGPSGPVVYPTSSVRTVWDPEGGYGFKLPLNVRITNLIRENTREQTKRTMDAANVIHRLQNELNTEHFKIISETGYSRVGFDSVSEDWSSSFTVIYRPLAVPHAATFVMASLLESFPGEEEPKLIQAIRQNDQGRLPDLTYWLECYLHISMLPLLRILAGKGISFEAHLQNSLLTLKNGLPDCYYVRDLEGVSIDRHKAAEAGWIPTLIEDHSPVLYEEAKAWMRTKYYFFVNHLGSLIHTIAAYCREDEERYWGIVNHLLEQEKSGADERLLAYIDDLLYSDVLPAKANFTSCFLSKGEMPLFVNIPNPIKGQA</sequence>
<dbReference type="AlphaFoldDB" id="A0A0U2U9F3"/>
<evidence type="ECO:0000313" key="6">
    <source>
        <dbReference type="Proteomes" id="UP000061660"/>
    </source>
</evidence>
<reference evidence="6" key="1">
    <citation type="submission" date="2015-12" db="EMBL/GenBank/DDBJ databases">
        <title>Complete genome sequences of two moderately thermophilic Paenibacillus species.</title>
        <authorList>
            <person name="Butler R.III."/>
            <person name="Wang J."/>
            <person name="Stark B.C."/>
            <person name="Pombert J.-F."/>
        </authorList>
    </citation>
    <scope>NUCLEOTIDE SEQUENCE [LARGE SCALE GENOMIC DNA]</scope>
    <source>
        <strain evidence="6">32O-Y</strain>
    </source>
</reference>
<evidence type="ECO:0000259" key="3">
    <source>
        <dbReference type="Pfam" id="PF04183"/>
    </source>
</evidence>
<keyword evidence="6" id="KW-1185">Reference proteome</keyword>
<evidence type="ECO:0000256" key="2">
    <source>
        <dbReference type="ARBA" id="ARBA00007832"/>
    </source>
</evidence>
<dbReference type="PATRIC" id="fig|162209.4.peg.2604"/>
<gene>
    <name evidence="5" type="ORF">IJ22_24510</name>
</gene>
<protein>
    <submittedName>
        <fullName evidence="5">IucA/IucC family siderophore biosynthesis protein</fullName>
    </submittedName>
</protein>
<name>A0A0U2U9F3_9BACL</name>
<evidence type="ECO:0000259" key="4">
    <source>
        <dbReference type="Pfam" id="PF06276"/>
    </source>
</evidence>
<dbReference type="InterPro" id="IPR037455">
    <property type="entry name" value="LucA/IucC-like"/>
</dbReference>
<dbReference type="Pfam" id="PF06276">
    <property type="entry name" value="FhuF"/>
    <property type="match status" value="1"/>
</dbReference>
<dbReference type="EMBL" id="CP013652">
    <property type="protein sequence ID" value="ALS22824.1"/>
    <property type="molecule type" value="Genomic_DNA"/>
</dbReference>
<evidence type="ECO:0000256" key="1">
    <source>
        <dbReference type="ARBA" id="ARBA00004924"/>
    </source>
</evidence>
<proteinExistence type="inferred from homology"/>
<dbReference type="Pfam" id="PF04183">
    <property type="entry name" value="IucA_IucC"/>
    <property type="match status" value="1"/>
</dbReference>
<accession>A0A0U2U9F3</accession>
<dbReference type="GO" id="GO:0019290">
    <property type="term" value="P:siderophore biosynthetic process"/>
    <property type="evidence" value="ECO:0007669"/>
    <property type="project" value="InterPro"/>
</dbReference>
<dbReference type="PANTHER" id="PTHR34384">
    <property type="entry name" value="L-2,3-DIAMINOPROPANOATE--CITRATE LIGASE"/>
    <property type="match status" value="1"/>
</dbReference>
<dbReference type="InterPro" id="IPR007310">
    <property type="entry name" value="Aerobactin_biosyn_IucA/IucC_N"/>
</dbReference>
<comment type="similarity">
    <text evidence="2">Belongs to the IucA/IucC family.</text>
</comment>
<dbReference type="STRING" id="162209.IJ22_24510"/>
<dbReference type="OrthoDB" id="2989563at2"/>
<dbReference type="KEGG" id="pnp:IJ22_24510"/>
<dbReference type="RefSeq" id="WP_062408958.1">
    <property type="nucleotide sequence ID" value="NZ_CP013652.1"/>
</dbReference>
<feature type="domain" description="Aerobactin siderophore biosynthesis IucA/IucC N-terminal" evidence="3">
    <location>
        <begin position="160"/>
        <end position="385"/>
    </location>
</feature>
<comment type="pathway">
    <text evidence="1">Siderophore biosynthesis.</text>
</comment>
<dbReference type="GO" id="GO:0016881">
    <property type="term" value="F:acid-amino acid ligase activity"/>
    <property type="evidence" value="ECO:0007669"/>
    <property type="project" value="UniProtKB-ARBA"/>
</dbReference>
<reference evidence="5 6" key="2">
    <citation type="journal article" date="2016" name="Genome Announc.">
        <title>Complete Genome Sequences of Two Interactive Moderate Thermophiles, Paenibacillus napthalenovorans 32O-Y and Paenibacillus sp. 32O-W.</title>
        <authorList>
            <person name="Butler R.R.III."/>
            <person name="Wang J."/>
            <person name="Stark B.C."/>
            <person name="Pombert J.F."/>
        </authorList>
    </citation>
    <scope>NUCLEOTIDE SEQUENCE [LARGE SCALE GENOMIC DNA]</scope>
    <source>
        <strain evidence="5 6">32O-Y</strain>
    </source>
</reference>
<dbReference type="Proteomes" id="UP000061660">
    <property type="component" value="Chromosome"/>
</dbReference>
<dbReference type="Gene3D" id="1.10.510.40">
    <property type="match status" value="1"/>
</dbReference>
<dbReference type="PANTHER" id="PTHR34384:SF5">
    <property type="entry name" value="L-2,3-DIAMINOPROPANOATE--CITRATE LIGASE"/>
    <property type="match status" value="1"/>
</dbReference>
<feature type="domain" description="Aerobactin siderophore biosynthesis IucA/IucC-like C-terminal" evidence="4">
    <location>
        <begin position="413"/>
        <end position="572"/>
    </location>
</feature>
<evidence type="ECO:0000313" key="5">
    <source>
        <dbReference type="EMBL" id="ALS22824.1"/>
    </source>
</evidence>